<sequence>MLLSAAEINDLTNQPALVHRQNTALYTQILAELDDSSAISLRAAAQICSFLEETPQVLSTLLGLLKAIEKHENYESAYEEIPVSTDLAKYAQNQHAICSYIITSKLLIQAAKPQSSQLFHIARELKRLKAFKESQFVEQLGVLDMTAKGGIYSQGRQKTTYCKSQRARKRQVEPATPQISPEVAVTIPAYLNTAEFQELTLKQIGPESLLDGAKIDGFRRNFIKKTPFQLESVVNKYKKPPQYVEISDFEPVSYPRIQGRFQRFSEEFIPRESGRDFELEALFGLSSKEILALQKTYHDKEKRGRFGTEAII</sequence>
<gene>
    <name evidence="1" type="ORF">SS50377_12060</name>
    <name evidence="2" type="ORF">SS50377_24208</name>
</gene>
<protein>
    <submittedName>
        <fullName evidence="1">Uncharacterized protein</fullName>
    </submittedName>
</protein>
<reference evidence="2" key="2">
    <citation type="submission" date="2020-12" db="EMBL/GenBank/DDBJ databases">
        <title>New Spironucleus salmonicida genome in near-complete chromosomes.</title>
        <authorList>
            <person name="Xu F."/>
            <person name="Kurt Z."/>
            <person name="Jimenez-Gonzalez A."/>
            <person name="Astvaldsson A."/>
            <person name="Andersson J.O."/>
            <person name="Svard S.G."/>
        </authorList>
    </citation>
    <scope>NUCLEOTIDE SEQUENCE</scope>
    <source>
        <strain evidence="2">ATCC 50377</strain>
    </source>
</reference>
<name>V6M3J9_9EUKA</name>
<dbReference type="AlphaFoldDB" id="V6M3J9"/>
<dbReference type="EMBL" id="KI546032">
    <property type="protein sequence ID" value="EST47869.1"/>
    <property type="molecule type" value="Genomic_DNA"/>
</dbReference>
<evidence type="ECO:0000313" key="1">
    <source>
        <dbReference type="EMBL" id="EST47869.1"/>
    </source>
</evidence>
<dbReference type="Proteomes" id="UP000018208">
    <property type="component" value="Unassembled WGS sequence"/>
</dbReference>
<dbReference type="EMBL" id="AUWU02000004">
    <property type="protein sequence ID" value="KAH0574257.1"/>
    <property type="molecule type" value="Genomic_DNA"/>
</dbReference>
<dbReference type="VEuPathDB" id="GiardiaDB:SS50377_24208"/>
<proteinExistence type="predicted"/>
<accession>V6M3J9</accession>
<keyword evidence="3" id="KW-1185">Reference proteome</keyword>
<evidence type="ECO:0000313" key="3">
    <source>
        <dbReference type="Proteomes" id="UP000018208"/>
    </source>
</evidence>
<reference evidence="1 2" key="1">
    <citation type="journal article" date="2014" name="PLoS Genet.">
        <title>The Genome of Spironucleus salmonicida Highlights a Fish Pathogen Adapted to Fluctuating Environments.</title>
        <authorList>
            <person name="Xu F."/>
            <person name="Jerlstrom-Hultqvist J."/>
            <person name="Einarsson E."/>
            <person name="Astvaldsson A."/>
            <person name="Svard S.G."/>
            <person name="Andersson J.O."/>
        </authorList>
    </citation>
    <scope>NUCLEOTIDE SEQUENCE</scope>
    <source>
        <strain evidence="2">ATCC 50377</strain>
    </source>
</reference>
<organism evidence="1">
    <name type="scientific">Spironucleus salmonicida</name>
    <dbReference type="NCBI Taxonomy" id="348837"/>
    <lineage>
        <taxon>Eukaryota</taxon>
        <taxon>Metamonada</taxon>
        <taxon>Diplomonadida</taxon>
        <taxon>Hexamitidae</taxon>
        <taxon>Hexamitinae</taxon>
        <taxon>Spironucleus</taxon>
    </lineage>
</organism>
<evidence type="ECO:0000313" key="2">
    <source>
        <dbReference type="EMBL" id="KAH0574257.1"/>
    </source>
</evidence>